<gene>
    <name evidence="2" type="ORF">E1750_01945</name>
</gene>
<keyword evidence="1" id="KW-0732">Signal</keyword>
<evidence type="ECO:0000313" key="2">
    <source>
        <dbReference type="EMBL" id="QBN17612.1"/>
    </source>
</evidence>
<dbReference type="AlphaFoldDB" id="A0A4V1AGD0"/>
<organism evidence="2 3">
    <name type="scientific">Flavobacterium nackdongense</name>
    <dbReference type="NCBI Taxonomy" id="2547394"/>
    <lineage>
        <taxon>Bacteria</taxon>
        <taxon>Pseudomonadati</taxon>
        <taxon>Bacteroidota</taxon>
        <taxon>Flavobacteriia</taxon>
        <taxon>Flavobacteriales</taxon>
        <taxon>Flavobacteriaceae</taxon>
        <taxon>Flavobacterium</taxon>
    </lineage>
</organism>
<accession>A0A4V1AGD0</accession>
<dbReference type="EMBL" id="CP037933">
    <property type="protein sequence ID" value="QBN17612.1"/>
    <property type="molecule type" value="Genomic_DNA"/>
</dbReference>
<dbReference type="InterPro" id="IPR023614">
    <property type="entry name" value="Porin_dom_sf"/>
</dbReference>
<dbReference type="Gene3D" id="2.40.160.10">
    <property type="entry name" value="Porin"/>
    <property type="match status" value="1"/>
</dbReference>
<feature type="signal peptide" evidence="1">
    <location>
        <begin position="1"/>
        <end position="21"/>
    </location>
</feature>
<feature type="chain" id="PRO_5020906222" description="Porin" evidence="1">
    <location>
        <begin position="22"/>
        <end position="427"/>
    </location>
</feature>
<dbReference type="OrthoDB" id="5442696at2"/>
<name>A0A4V1AGD0_9FLAO</name>
<dbReference type="KEGG" id="fnk:E1750_01945"/>
<evidence type="ECO:0008006" key="4">
    <source>
        <dbReference type="Google" id="ProtNLM"/>
    </source>
</evidence>
<reference evidence="3" key="1">
    <citation type="submission" date="2019-03" db="EMBL/GenBank/DDBJ databases">
        <title>Flavobacterium sp.</title>
        <authorList>
            <person name="Kim H."/>
        </authorList>
    </citation>
    <scope>NUCLEOTIDE SEQUENCE [LARGE SCALE GENOMIC DNA]</scope>
    <source>
        <strain evidence="3">GS13</strain>
    </source>
</reference>
<protein>
    <recommendedName>
        <fullName evidence="4">Porin</fullName>
    </recommendedName>
</protein>
<evidence type="ECO:0000256" key="1">
    <source>
        <dbReference type="SAM" id="SignalP"/>
    </source>
</evidence>
<keyword evidence="3" id="KW-1185">Reference proteome</keyword>
<proteinExistence type="predicted"/>
<dbReference type="Proteomes" id="UP000291124">
    <property type="component" value="Chromosome"/>
</dbReference>
<dbReference type="RefSeq" id="WP_133275143.1">
    <property type="nucleotide sequence ID" value="NZ_CP037933.1"/>
</dbReference>
<sequence length="427" mass="47123">MRKIVILSFSTLILLVNSIYAQKEEPTKKKVDSTLIIVNGDGLFIRLGKKEKTVINLDAAIQSGMAYSEFEDAKGTQTDNRLSINLARLYLNTNFLNNKVIMGLTTDFTGTTPLLEAWAGANLFKNHLFLSMGQKQTHTNNRLAMADERFSQVMAQTIAGTSKDGVAYGGLMHNFVGATRESGLFLETNFTLSSIRIYPSVSITTGDGQGFDSSQENLGYKYGGRLDILPLGDFKKNNAFTAADLYYEEKPKFAFGVAGSYNAKASHPTGSGTNTITGIFDKEGAEAYGDYVKIVSDLVFKYKGFSFVTEYTSAAVKGSNLYLDAAATKKLTPEAASAKYNTGEAFSFESSYVFRNGLSFDGRFSNISPEFAVPTSLVQKQNWYTFGINKYNKYKNLKIGINTTYVDNFDAAIKYNWYSNLAVQFVL</sequence>
<evidence type="ECO:0000313" key="3">
    <source>
        <dbReference type="Proteomes" id="UP000291124"/>
    </source>
</evidence>